<reference evidence="7" key="1">
    <citation type="submission" date="2015-07" db="EMBL/GenBank/DDBJ databases">
        <title>Draft genome sequence of the purine-degrading Gottschalkia purinilyticum DSM 1384 (formerly Clostridium purinilyticum).</title>
        <authorList>
            <person name="Poehlein A."/>
            <person name="Schiel-Bengelsdorf B."/>
            <person name="Bengelsdorf F.R."/>
            <person name="Daniel R."/>
            <person name="Duerre P."/>
        </authorList>
    </citation>
    <scope>NUCLEOTIDE SEQUENCE [LARGE SCALE GENOMIC DNA]</scope>
    <source>
        <strain evidence="7">DSM 1384</strain>
    </source>
</reference>
<organism evidence="6 7">
    <name type="scientific">Gottschalkia purinilytica</name>
    <name type="common">Clostridium purinilyticum</name>
    <dbReference type="NCBI Taxonomy" id="1503"/>
    <lineage>
        <taxon>Bacteria</taxon>
        <taxon>Bacillati</taxon>
        <taxon>Bacillota</taxon>
        <taxon>Tissierellia</taxon>
        <taxon>Tissierellales</taxon>
        <taxon>Gottschalkiaceae</taxon>
        <taxon>Gottschalkia</taxon>
    </lineage>
</organism>
<dbReference type="PANTHER" id="PTHR42711">
    <property type="entry name" value="ABC TRANSPORTER ATP-BINDING PROTEIN"/>
    <property type="match status" value="1"/>
</dbReference>
<dbReference type="EMBL" id="LGSS01000003">
    <property type="protein sequence ID" value="KNF09278.1"/>
    <property type="molecule type" value="Genomic_DNA"/>
</dbReference>
<proteinExistence type="inferred from homology"/>
<comment type="similarity">
    <text evidence="1">Belongs to the ABC transporter superfamily.</text>
</comment>
<dbReference type="InterPro" id="IPR050763">
    <property type="entry name" value="ABC_transporter_ATP-binding"/>
</dbReference>
<dbReference type="PROSITE" id="PS00211">
    <property type="entry name" value="ABC_TRANSPORTER_1"/>
    <property type="match status" value="1"/>
</dbReference>
<evidence type="ECO:0000259" key="5">
    <source>
        <dbReference type="PROSITE" id="PS50893"/>
    </source>
</evidence>
<dbReference type="SUPFAM" id="SSF52540">
    <property type="entry name" value="P-loop containing nucleoside triphosphate hydrolases"/>
    <property type="match status" value="1"/>
</dbReference>
<evidence type="ECO:0000256" key="4">
    <source>
        <dbReference type="ARBA" id="ARBA00022840"/>
    </source>
</evidence>
<dbReference type="Pfam" id="PF00005">
    <property type="entry name" value="ABC_tran"/>
    <property type="match status" value="1"/>
</dbReference>
<dbReference type="Proteomes" id="UP000037267">
    <property type="component" value="Unassembled WGS sequence"/>
</dbReference>
<comment type="caution">
    <text evidence="6">The sequence shown here is derived from an EMBL/GenBank/DDBJ whole genome shotgun (WGS) entry which is preliminary data.</text>
</comment>
<dbReference type="PROSITE" id="PS50893">
    <property type="entry name" value="ABC_TRANSPORTER_2"/>
    <property type="match status" value="1"/>
</dbReference>
<dbReference type="GO" id="GO:0005524">
    <property type="term" value="F:ATP binding"/>
    <property type="evidence" value="ECO:0007669"/>
    <property type="project" value="UniProtKB-KW"/>
</dbReference>
<dbReference type="AlphaFoldDB" id="A0A0L0WCT2"/>
<sequence length="312" mass="35628">MIIEVENLVKEYNGRKIVDNISFQVNEGEIFCLSGPNGSGKTTTIECIEGLRDITSGKVRVLGMNPQRHRKSLYGKIGIQLQESNYPDEGKVKEICKLFSSFYPNPYPYEQLLKDFNLHESINLKASELSVGQKKKLDFILALMSNPKIVFFDEITSFLDPGSRKDMWSNILGLKERGITTVLVTHHMDEIQLLSDRVCILQKGKITALDTAQNLIKNSGIQELVKFDFEGDKSLLNDLLEVKGVNHLVLKNNQAYAYGERDQVLSAVLYYLSNNNIVFSNLRNRKPNLEDVYLKLINYKGFKQDVIDYENY</sequence>
<dbReference type="Gene3D" id="3.40.50.300">
    <property type="entry name" value="P-loop containing nucleotide triphosphate hydrolases"/>
    <property type="match status" value="1"/>
</dbReference>
<evidence type="ECO:0000256" key="1">
    <source>
        <dbReference type="ARBA" id="ARBA00005417"/>
    </source>
</evidence>
<dbReference type="InterPro" id="IPR003593">
    <property type="entry name" value="AAA+_ATPase"/>
</dbReference>
<keyword evidence="4 6" id="KW-0067">ATP-binding</keyword>
<accession>A0A0L0WCT2</accession>
<dbReference type="STRING" id="1503.CLPU_3c00560"/>
<dbReference type="SMART" id="SM00382">
    <property type="entry name" value="AAA"/>
    <property type="match status" value="1"/>
</dbReference>
<dbReference type="RefSeq" id="WP_050354278.1">
    <property type="nucleotide sequence ID" value="NZ_LGSS01000003.1"/>
</dbReference>
<name>A0A0L0WCT2_GOTPU</name>
<keyword evidence="7" id="KW-1185">Reference proteome</keyword>
<protein>
    <submittedName>
        <fullName evidence="6">ABC transporter, ATP-binding protein</fullName>
    </submittedName>
</protein>
<dbReference type="InterPro" id="IPR017871">
    <property type="entry name" value="ABC_transporter-like_CS"/>
</dbReference>
<evidence type="ECO:0000313" key="7">
    <source>
        <dbReference type="Proteomes" id="UP000037267"/>
    </source>
</evidence>
<dbReference type="PANTHER" id="PTHR42711:SF5">
    <property type="entry name" value="ABC TRANSPORTER ATP-BINDING PROTEIN NATA"/>
    <property type="match status" value="1"/>
</dbReference>
<feature type="domain" description="ABC transporter" evidence="5">
    <location>
        <begin position="3"/>
        <end position="228"/>
    </location>
</feature>
<dbReference type="CDD" id="cd03230">
    <property type="entry name" value="ABC_DR_subfamily_A"/>
    <property type="match status" value="1"/>
</dbReference>
<keyword evidence="2" id="KW-0813">Transport</keyword>
<dbReference type="OrthoDB" id="9804819at2"/>
<keyword evidence="3" id="KW-0547">Nucleotide-binding</keyword>
<dbReference type="GO" id="GO:0016887">
    <property type="term" value="F:ATP hydrolysis activity"/>
    <property type="evidence" value="ECO:0007669"/>
    <property type="project" value="InterPro"/>
</dbReference>
<gene>
    <name evidence="6" type="ORF">CLPU_3c00560</name>
</gene>
<evidence type="ECO:0000256" key="2">
    <source>
        <dbReference type="ARBA" id="ARBA00022448"/>
    </source>
</evidence>
<evidence type="ECO:0000313" key="6">
    <source>
        <dbReference type="EMBL" id="KNF09278.1"/>
    </source>
</evidence>
<dbReference type="InterPro" id="IPR003439">
    <property type="entry name" value="ABC_transporter-like_ATP-bd"/>
</dbReference>
<dbReference type="InterPro" id="IPR027417">
    <property type="entry name" value="P-loop_NTPase"/>
</dbReference>
<evidence type="ECO:0000256" key="3">
    <source>
        <dbReference type="ARBA" id="ARBA00022741"/>
    </source>
</evidence>